<comment type="caution">
    <text evidence="1">The sequence shown here is derived from an EMBL/GenBank/DDBJ whole genome shotgun (WGS) entry which is preliminary data.</text>
</comment>
<reference evidence="2" key="1">
    <citation type="journal article" date="2019" name="Int. J. Syst. Evol. Microbiol.">
        <title>The Global Catalogue of Microorganisms (GCM) 10K type strain sequencing project: providing services to taxonomists for standard genome sequencing and annotation.</title>
        <authorList>
            <consortium name="The Broad Institute Genomics Platform"/>
            <consortium name="The Broad Institute Genome Sequencing Center for Infectious Disease"/>
            <person name="Wu L."/>
            <person name="Ma J."/>
        </authorList>
    </citation>
    <scope>NUCLEOTIDE SEQUENCE [LARGE SCALE GENOMIC DNA]</scope>
    <source>
        <strain evidence="2">CCUG 61697</strain>
    </source>
</reference>
<organism evidence="1 2">
    <name type="scientific">Methyloligella solikamskensis</name>
    <dbReference type="NCBI Taxonomy" id="1177756"/>
    <lineage>
        <taxon>Bacteria</taxon>
        <taxon>Pseudomonadati</taxon>
        <taxon>Pseudomonadota</taxon>
        <taxon>Alphaproteobacteria</taxon>
        <taxon>Hyphomicrobiales</taxon>
        <taxon>Hyphomicrobiaceae</taxon>
        <taxon>Methyloligella</taxon>
    </lineage>
</organism>
<dbReference type="EMBL" id="JBHTJO010000002">
    <property type="protein sequence ID" value="MFD0988156.1"/>
    <property type="molecule type" value="Genomic_DNA"/>
</dbReference>
<dbReference type="RefSeq" id="WP_379091010.1">
    <property type="nucleotide sequence ID" value="NZ_JBHTJO010000002.1"/>
</dbReference>
<name>A0ABW3JD28_9HYPH</name>
<proteinExistence type="predicted"/>
<dbReference type="Proteomes" id="UP001597102">
    <property type="component" value="Unassembled WGS sequence"/>
</dbReference>
<evidence type="ECO:0000313" key="1">
    <source>
        <dbReference type="EMBL" id="MFD0988156.1"/>
    </source>
</evidence>
<protein>
    <submittedName>
        <fullName evidence="1">Uncharacterized protein</fullName>
    </submittedName>
</protein>
<gene>
    <name evidence="1" type="ORF">ACFQ2F_13710</name>
</gene>
<sequence length="60" mass="6713">MDQHTTSLERAFELARSGHCRTVAEIRKILKAEGYSEADFVGKSLTDQLKALMVEVQSDT</sequence>
<evidence type="ECO:0000313" key="2">
    <source>
        <dbReference type="Proteomes" id="UP001597102"/>
    </source>
</evidence>
<keyword evidence="2" id="KW-1185">Reference proteome</keyword>
<accession>A0ABW3JD28</accession>